<evidence type="ECO:0000313" key="1">
    <source>
        <dbReference type="EMBL" id="GBP31984.1"/>
    </source>
</evidence>
<organism evidence="1 2">
    <name type="scientific">Eumeta variegata</name>
    <name type="common">Bagworm moth</name>
    <name type="synonym">Eumeta japonica</name>
    <dbReference type="NCBI Taxonomy" id="151549"/>
    <lineage>
        <taxon>Eukaryota</taxon>
        <taxon>Metazoa</taxon>
        <taxon>Ecdysozoa</taxon>
        <taxon>Arthropoda</taxon>
        <taxon>Hexapoda</taxon>
        <taxon>Insecta</taxon>
        <taxon>Pterygota</taxon>
        <taxon>Neoptera</taxon>
        <taxon>Endopterygota</taxon>
        <taxon>Lepidoptera</taxon>
        <taxon>Glossata</taxon>
        <taxon>Ditrysia</taxon>
        <taxon>Tineoidea</taxon>
        <taxon>Psychidae</taxon>
        <taxon>Oiketicinae</taxon>
        <taxon>Eumeta</taxon>
    </lineage>
</organism>
<protein>
    <submittedName>
        <fullName evidence="1">Uncharacterized protein</fullName>
    </submittedName>
</protein>
<comment type="caution">
    <text evidence="1">The sequence shown here is derived from an EMBL/GenBank/DDBJ whole genome shotgun (WGS) entry which is preliminary data.</text>
</comment>
<name>A0A4C1V1M7_EUMVA</name>
<keyword evidence="2" id="KW-1185">Reference proteome</keyword>
<proteinExistence type="predicted"/>
<evidence type="ECO:0000313" key="2">
    <source>
        <dbReference type="Proteomes" id="UP000299102"/>
    </source>
</evidence>
<dbReference type="Proteomes" id="UP000299102">
    <property type="component" value="Unassembled WGS sequence"/>
</dbReference>
<accession>A0A4C1V1M7</accession>
<dbReference type="EMBL" id="BGZK01000254">
    <property type="protein sequence ID" value="GBP31984.1"/>
    <property type="molecule type" value="Genomic_DNA"/>
</dbReference>
<dbReference type="AlphaFoldDB" id="A0A4C1V1M7"/>
<reference evidence="1 2" key="1">
    <citation type="journal article" date="2019" name="Commun. Biol.">
        <title>The bagworm genome reveals a unique fibroin gene that provides high tensile strength.</title>
        <authorList>
            <person name="Kono N."/>
            <person name="Nakamura H."/>
            <person name="Ohtoshi R."/>
            <person name="Tomita M."/>
            <person name="Numata K."/>
            <person name="Arakawa K."/>
        </authorList>
    </citation>
    <scope>NUCLEOTIDE SEQUENCE [LARGE SCALE GENOMIC DNA]</scope>
</reference>
<gene>
    <name evidence="1" type="ORF">EVAR_21016_1</name>
</gene>
<sequence length="146" mass="16479">MEDLVVLCCYVLPRHNTAKRARALEPLSRVADQSVQHFALYFSDATGLRLEDPAAETDARDRNERETSATLSLSNYNMCGLSYFERRILNRKRSEYGFKSFPTNAVTRGTCSYLGTSAFTPGVTNGRTVGRSVRDARLFRSRGREN</sequence>